<dbReference type="InterPro" id="IPR035992">
    <property type="entry name" value="Ricin_B-like_lectins"/>
</dbReference>
<gene>
    <name evidence="2" type="ORF">Cni_G25135</name>
</gene>
<dbReference type="EMBL" id="CP136897">
    <property type="protein sequence ID" value="WOL16348.1"/>
    <property type="molecule type" value="Genomic_DNA"/>
</dbReference>
<dbReference type="AlphaFoldDB" id="A0AAQ3QNY4"/>
<dbReference type="SUPFAM" id="SSF50370">
    <property type="entry name" value="Ricin B-like lectins"/>
    <property type="match status" value="1"/>
</dbReference>
<keyword evidence="3" id="KW-1185">Reference proteome</keyword>
<reference evidence="2 3" key="1">
    <citation type="submission" date="2023-10" db="EMBL/GenBank/DDBJ databases">
        <title>Chromosome-scale genome assembly provides insights into flower coloration mechanisms of Canna indica.</title>
        <authorList>
            <person name="Li C."/>
        </authorList>
    </citation>
    <scope>NUCLEOTIDE SEQUENCE [LARGE SCALE GENOMIC DNA]</scope>
    <source>
        <tissue evidence="2">Flower</tissue>
    </source>
</reference>
<sequence length="138" mass="15491">MAHFLHHGHQQGSNSGGRPGHRTVRIYTKADPEYSLSIRNGHVILAPNNPNDPYQHWYKDFRYSTEEGFPSFALVNHVIGEAIKHSIGAGHPVLLVPYSPDYLDESVLWAESNDAGKGYRCIRMVNGIRLNFDALHGD</sequence>
<dbReference type="Proteomes" id="UP001327560">
    <property type="component" value="Chromosome 8"/>
</dbReference>
<feature type="region of interest" description="Disordered" evidence="1">
    <location>
        <begin position="1"/>
        <end position="23"/>
    </location>
</feature>
<evidence type="ECO:0000313" key="2">
    <source>
        <dbReference type="EMBL" id="WOL16348.1"/>
    </source>
</evidence>
<protein>
    <submittedName>
        <fullName evidence="2">Uncharacterized protein</fullName>
    </submittedName>
</protein>
<accession>A0AAQ3QNY4</accession>
<evidence type="ECO:0000313" key="3">
    <source>
        <dbReference type="Proteomes" id="UP001327560"/>
    </source>
</evidence>
<organism evidence="2 3">
    <name type="scientific">Canna indica</name>
    <name type="common">Indian-shot</name>
    <dbReference type="NCBI Taxonomy" id="4628"/>
    <lineage>
        <taxon>Eukaryota</taxon>
        <taxon>Viridiplantae</taxon>
        <taxon>Streptophyta</taxon>
        <taxon>Embryophyta</taxon>
        <taxon>Tracheophyta</taxon>
        <taxon>Spermatophyta</taxon>
        <taxon>Magnoliopsida</taxon>
        <taxon>Liliopsida</taxon>
        <taxon>Zingiberales</taxon>
        <taxon>Cannaceae</taxon>
        <taxon>Canna</taxon>
    </lineage>
</organism>
<dbReference type="CDD" id="cd23431">
    <property type="entry name" value="beta-trefoil_Ricin_AtEULS3-like"/>
    <property type="match status" value="1"/>
</dbReference>
<proteinExistence type="predicted"/>
<dbReference type="PANTHER" id="PTHR31257">
    <property type="entry name" value="RICIN B-LIKE LECTIN EULS3"/>
    <property type="match status" value="1"/>
</dbReference>
<dbReference type="InterPro" id="IPR040249">
    <property type="entry name" value="Ricin_B-like_lectin_EULS3-like"/>
</dbReference>
<evidence type="ECO:0000256" key="1">
    <source>
        <dbReference type="SAM" id="MobiDB-lite"/>
    </source>
</evidence>
<dbReference type="PANTHER" id="PTHR31257:SF2">
    <property type="entry name" value="RICIN B-LIKE LECTIN EULS3"/>
    <property type="match status" value="1"/>
</dbReference>
<name>A0AAQ3QNY4_9LILI</name>